<dbReference type="GO" id="GO:0003824">
    <property type="term" value="F:catalytic activity"/>
    <property type="evidence" value="ECO:0007669"/>
    <property type="project" value="UniProtKB-ARBA"/>
</dbReference>
<dbReference type="PANTHER" id="PTHR43433:SF1">
    <property type="entry name" value="BLL5160 PROTEIN"/>
    <property type="match status" value="1"/>
</dbReference>
<evidence type="ECO:0000259" key="1">
    <source>
        <dbReference type="Pfam" id="PF00561"/>
    </source>
</evidence>
<dbReference type="InterPro" id="IPR050471">
    <property type="entry name" value="AB_hydrolase"/>
</dbReference>
<reference evidence="2" key="2">
    <citation type="submission" date="2020-09" db="EMBL/GenBank/DDBJ databases">
        <authorList>
            <person name="Sun Q."/>
            <person name="Ohkuma M."/>
        </authorList>
    </citation>
    <scope>NUCLEOTIDE SEQUENCE</scope>
    <source>
        <strain evidence="2">JCM 19831</strain>
    </source>
</reference>
<evidence type="ECO:0000313" key="2">
    <source>
        <dbReference type="EMBL" id="GGM44469.1"/>
    </source>
</evidence>
<proteinExistence type="predicted"/>
<dbReference type="InterPro" id="IPR029058">
    <property type="entry name" value="AB_hydrolase_fold"/>
</dbReference>
<dbReference type="RefSeq" id="WP_190252609.1">
    <property type="nucleotide sequence ID" value="NZ_BMPI01000027.1"/>
</dbReference>
<dbReference type="Gene3D" id="3.40.50.1820">
    <property type="entry name" value="alpha/beta hydrolase"/>
    <property type="match status" value="1"/>
</dbReference>
<dbReference type="PANTHER" id="PTHR43433">
    <property type="entry name" value="HYDROLASE, ALPHA/BETA FOLD FAMILY PROTEIN"/>
    <property type="match status" value="1"/>
</dbReference>
<reference evidence="2" key="1">
    <citation type="journal article" date="2014" name="Int. J. Syst. Evol. Microbiol.">
        <title>Complete genome sequence of Corynebacterium casei LMG S-19264T (=DSM 44701T), isolated from a smear-ripened cheese.</title>
        <authorList>
            <consortium name="US DOE Joint Genome Institute (JGI-PGF)"/>
            <person name="Walter F."/>
            <person name="Albersmeier A."/>
            <person name="Kalinowski J."/>
            <person name="Ruckert C."/>
        </authorList>
    </citation>
    <scope>NUCLEOTIDE SEQUENCE</scope>
    <source>
        <strain evidence="2">JCM 19831</strain>
    </source>
</reference>
<dbReference type="InterPro" id="IPR000073">
    <property type="entry name" value="AB_hydrolase_1"/>
</dbReference>
<comment type="caution">
    <text evidence="2">The sequence shown here is derived from an EMBL/GenBank/DDBJ whole genome shotgun (WGS) entry which is preliminary data.</text>
</comment>
<sequence length="343" mass="38416">MTWILLTAAVVIATPLGFVALRRRAAARKLALPSSGIDEHGFVRIGGVDQWVQVRGADRANPVLLWLHPHGASMIPLTPLYTALERHFTVVQWDRRSVGRTRRAARGRGDADWTFDRFVADGIELVEHLRQRLGQDRVVLAAHSQGTVIGVGMARRRPDLFHAYVGMGQMVDMARNESLAYERLLARTRAEGRHRVVARLVKLGPPPYADRTAWMRRLQYAMTVDPEGRAWRTVAITRVLLMPGYSPRDILGWFGDVMAFPQHLYEETMAVTPQTLGTDFEVPVLLLHGADETWALPELAQEYAEAIRAPAKAYVPLAGLGHLAPFLAPDRILDELRARIPAR</sequence>
<dbReference type="AlphaFoldDB" id="A0A917WZJ6"/>
<dbReference type="EMBL" id="BMPI01000027">
    <property type="protein sequence ID" value="GGM44469.1"/>
    <property type="molecule type" value="Genomic_DNA"/>
</dbReference>
<organism evidence="2 3">
    <name type="scientific">Dactylosporangium sucinum</name>
    <dbReference type="NCBI Taxonomy" id="1424081"/>
    <lineage>
        <taxon>Bacteria</taxon>
        <taxon>Bacillati</taxon>
        <taxon>Actinomycetota</taxon>
        <taxon>Actinomycetes</taxon>
        <taxon>Micromonosporales</taxon>
        <taxon>Micromonosporaceae</taxon>
        <taxon>Dactylosporangium</taxon>
    </lineage>
</organism>
<dbReference type="Pfam" id="PF00561">
    <property type="entry name" value="Abhydrolase_1"/>
    <property type="match status" value="1"/>
</dbReference>
<name>A0A917WZJ6_9ACTN</name>
<keyword evidence="3" id="KW-1185">Reference proteome</keyword>
<evidence type="ECO:0000313" key="3">
    <source>
        <dbReference type="Proteomes" id="UP000642070"/>
    </source>
</evidence>
<dbReference type="Proteomes" id="UP000642070">
    <property type="component" value="Unassembled WGS sequence"/>
</dbReference>
<feature type="domain" description="AB hydrolase-1" evidence="1">
    <location>
        <begin position="83"/>
        <end position="327"/>
    </location>
</feature>
<dbReference type="SUPFAM" id="SSF53474">
    <property type="entry name" value="alpha/beta-Hydrolases"/>
    <property type="match status" value="1"/>
</dbReference>
<accession>A0A917WZJ6</accession>
<gene>
    <name evidence="2" type="ORF">GCM10007977_052580</name>
</gene>
<protein>
    <submittedName>
        <fullName evidence="2">Proline iminopeptidase</fullName>
    </submittedName>
</protein>